<feature type="domain" description="F-box" evidence="1">
    <location>
        <begin position="48"/>
        <end position="81"/>
    </location>
</feature>
<dbReference type="Pfam" id="PF23622">
    <property type="entry name" value="LRR_At1g61320_AtMIF1"/>
    <property type="match status" value="1"/>
</dbReference>
<keyword evidence="4" id="KW-1185">Reference proteome</keyword>
<dbReference type="AlphaFoldDB" id="A0AAD8RW54"/>
<dbReference type="InterPro" id="IPR032675">
    <property type="entry name" value="LRR_dom_sf"/>
</dbReference>
<dbReference type="Gene3D" id="3.80.10.10">
    <property type="entry name" value="Ribonuclease Inhibitor"/>
    <property type="match status" value="1"/>
</dbReference>
<evidence type="ECO:0000313" key="4">
    <source>
        <dbReference type="Proteomes" id="UP001231189"/>
    </source>
</evidence>
<dbReference type="SUPFAM" id="SSF52047">
    <property type="entry name" value="RNI-like"/>
    <property type="match status" value="1"/>
</dbReference>
<dbReference type="Pfam" id="PF00646">
    <property type="entry name" value="F-box"/>
    <property type="match status" value="1"/>
</dbReference>
<dbReference type="EMBL" id="JAUUTY010000005">
    <property type="protein sequence ID" value="KAK1632289.1"/>
    <property type="molecule type" value="Genomic_DNA"/>
</dbReference>
<dbReference type="InterPro" id="IPR053772">
    <property type="entry name" value="At1g61320/At1g61330-like"/>
</dbReference>
<evidence type="ECO:0008006" key="5">
    <source>
        <dbReference type="Google" id="ProtNLM"/>
    </source>
</evidence>
<dbReference type="SUPFAM" id="SSF81383">
    <property type="entry name" value="F-box domain"/>
    <property type="match status" value="1"/>
</dbReference>
<dbReference type="InterPro" id="IPR001810">
    <property type="entry name" value="F-box_dom"/>
</dbReference>
<sequence length="497" mass="56568">MGQLDLVHREREERFRQIHDGSTSSKESPCLRQDNFHDGRKRGYSGTDLSEDIWCHILSLLTLRDAARAACVSHAFQRSWRCYPNLIFDSETLSPLWDDMDFSSRVDHILKKHSGIGVKTFELDFSSYYQPEAFKYLDRWLQIAVTPGIEKVTLVMPKNEAVCNFPCRVLSDGNGSSIWHLHLVDCAFHPTVSLGCLSSLTVLHLDCVQITGDELGCLLSSSFALERLKLRRCSEITSLKVPAWLQRLSYMQVLECHRLRIIKIEAPNICSFHFTTFDQVEVSLGESLRLKNLEMICYRLLCYAREELPSVVPNLESLSIWSRCEVVNAPVLLAPSKFLHLKYLNICITEAYDYFSLVSFLVAAPSLETFILSVLVWPQCINELLSEDPTHLRQMSGYQHDKLQRVKISRFYSSKSLVELTSHILENSPSLECLTLDTTDGVFRCSEGRAARCFCLGRPTEAHKAVLVIGKYFEGKIPSTVKLNVVESCSRCHAVEL</sequence>
<evidence type="ECO:0000313" key="3">
    <source>
        <dbReference type="EMBL" id="KAK1632289.1"/>
    </source>
</evidence>
<feature type="domain" description="At1g61320/AtMIF1 LRR" evidence="2">
    <location>
        <begin position="109"/>
        <end position="490"/>
    </location>
</feature>
<organism evidence="3 4">
    <name type="scientific">Lolium multiflorum</name>
    <name type="common">Italian ryegrass</name>
    <name type="synonym">Lolium perenne subsp. multiflorum</name>
    <dbReference type="NCBI Taxonomy" id="4521"/>
    <lineage>
        <taxon>Eukaryota</taxon>
        <taxon>Viridiplantae</taxon>
        <taxon>Streptophyta</taxon>
        <taxon>Embryophyta</taxon>
        <taxon>Tracheophyta</taxon>
        <taxon>Spermatophyta</taxon>
        <taxon>Magnoliopsida</taxon>
        <taxon>Liliopsida</taxon>
        <taxon>Poales</taxon>
        <taxon>Poaceae</taxon>
        <taxon>BOP clade</taxon>
        <taxon>Pooideae</taxon>
        <taxon>Poodae</taxon>
        <taxon>Poeae</taxon>
        <taxon>Poeae Chloroplast Group 2 (Poeae type)</taxon>
        <taxon>Loliodinae</taxon>
        <taxon>Loliinae</taxon>
        <taxon>Lolium</taxon>
    </lineage>
</organism>
<protein>
    <recommendedName>
        <fullName evidence="5">F-box domain-containing protein</fullName>
    </recommendedName>
</protein>
<reference evidence="3" key="1">
    <citation type="submission" date="2023-07" db="EMBL/GenBank/DDBJ databases">
        <title>A chromosome-level genome assembly of Lolium multiflorum.</title>
        <authorList>
            <person name="Chen Y."/>
            <person name="Copetti D."/>
            <person name="Kolliker R."/>
            <person name="Studer B."/>
        </authorList>
    </citation>
    <scope>NUCLEOTIDE SEQUENCE</scope>
    <source>
        <strain evidence="3">02402/16</strain>
        <tissue evidence="3">Leaf</tissue>
    </source>
</reference>
<name>A0AAD8RW54_LOLMU</name>
<dbReference type="InterPro" id="IPR055357">
    <property type="entry name" value="LRR_At1g61320_AtMIF1"/>
</dbReference>
<proteinExistence type="predicted"/>
<evidence type="ECO:0000259" key="1">
    <source>
        <dbReference type="Pfam" id="PF00646"/>
    </source>
</evidence>
<dbReference type="InterPro" id="IPR036047">
    <property type="entry name" value="F-box-like_dom_sf"/>
</dbReference>
<gene>
    <name evidence="3" type="ORF">QYE76_006604</name>
</gene>
<dbReference type="PANTHER" id="PTHR34145:SF35">
    <property type="entry name" value="F-BOX DOMAIN-CONTAINING PROTEIN"/>
    <property type="match status" value="1"/>
</dbReference>
<evidence type="ECO:0000259" key="2">
    <source>
        <dbReference type="Pfam" id="PF23622"/>
    </source>
</evidence>
<accession>A0AAD8RW54</accession>
<comment type="caution">
    <text evidence="3">The sequence shown here is derived from an EMBL/GenBank/DDBJ whole genome shotgun (WGS) entry which is preliminary data.</text>
</comment>
<dbReference type="PANTHER" id="PTHR34145">
    <property type="entry name" value="OS02G0105600 PROTEIN"/>
    <property type="match status" value="1"/>
</dbReference>
<dbReference type="Proteomes" id="UP001231189">
    <property type="component" value="Unassembled WGS sequence"/>
</dbReference>